<feature type="transmembrane region" description="Helical" evidence="1">
    <location>
        <begin position="388"/>
        <end position="405"/>
    </location>
</feature>
<protein>
    <submittedName>
        <fullName evidence="2">Predicted membrane protein</fullName>
    </submittedName>
</protein>
<dbReference type="InterPro" id="IPR018580">
    <property type="entry name" value="Uncharacterised_YfhO"/>
</dbReference>
<evidence type="ECO:0000313" key="3">
    <source>
        <dbReference type="Proteomes" id="UP000095553"/>
    </source>
</evidence>
<feature type="transmembrane region" description="Helical" evidence="1">
    <location>
        <begin position="878"/>
        <end position="897"/>
    </location>
</feature>
<keyword evidence="1" id="KW-0812">Transmembrane</keyword>
<keyword evidence="1" id="KW-1133">Transmembrane helix</keyword>
<feature type="transmembrane region" description="Helical" evidence="1">
    <location>
        <begin position="12"/>
        <end position="29"/>
    </location>
</feature>
<feature type="transmembrane region" description="Helical" evidence="1">
    <location>
        <begin position="417"/>
        <end position="434"/>
    </location>
</feature>
<feature type="transmembrane region" description="Helical" evidence="1">
    <location>
        <begin position="305"/>
        <end position="321"/>
    </location>
</feature>
<feature type="transmembrane region" description="Helical" evidence="1">
    <location>
        <begin position="333"/>
        <end position="353"/>
    </location>
</feature>
<feature type="transmembrane region" description="Helical" evidence="1">
    <location>
        <begin position="192"/>
        <end position="223"/>
    </location>
</feature>
<feature type="transmembrane region" description="Helical" evidence="1">
    <location>
        <begin position="141"/>
        <end position="161"/>
    </location>
</feature>
<evidence type="ECO:0000313" key="2">
    <source>
        <dbReference type="EMBL" id="CUM75073.1"/>
    </source>
</evidence>
<dbReference type="Pfam" id="PF09586">
    <property type="entry name" value="YfhO"/>
    <property type="match status" value="1"/>
</dbReference>
<dbReference type="PANTHER" id="PTHR38454:SF1">
    <property type="entry name" value="INTEGRAL MEMBRANE PROTEIN"/>
    <property type="match status" value="1"/>
</dbReference>
<sequence>MIKEQRKYCYGVYTLMFLLMCIVAFLPFFTEGKSFVWGAGVEDGLSQHFSALAYYGEALREFFRNLLAGHPKLVMWDMSLGYGADILSTLNYYAIGDPLNLLYGFVSPKNTETMYDFMILLRMYLAGITFIIYARKMKKRSYGTVIGALVYVFSGFCFRLGLRHPFFINPMIYFPLLCLGIEKIYQRERPYVFIFAVCVSAMSNYYFLYMLTIFAVIYAWIRFYKYTEENKMKNFFLTILKFGMYYTLGIAMAAVILLPSVIGFLGNGRYGNGADWKSLIVYPGKYYLLFIENFIGYGNMGSNTNAGYLPIVGIVVLFTLFSQRMKHKKYRAAFIASIIALILPIFGYAFNGFSYANNRWAFALSFIVALLTAEMYPRLFVMSKRQQIGIGAGIIIYTVFCIIVNASGEEILKNKGIMAACGLIAVFYILLLIFQRLGYDTQKRIVRVSMAILLLISVGVHGYYRFDPKEYAYTQEFMDQGQAYRTLKEDNIRMLSKANDPSVYRVHAEGYRYKNYGLINHLNTISGYYSITAKCVTDTIKGYDTLGMQYADKYKGVDQRLGLLSLAGVKYITVAHNSQVAKDVSSMGDVPYGVEKLRKKGNITLYKNKYALPFAYAYDSYMTEQQYEQLNGIGKEQAMLAQIILNQHPADKEIQHNEQRNGPDIQTISLPETRISSPKGKKYADITVPVEKDKETYLYFKNLVYHGKKNGDDKFILTGRKGTKGILVTQNDVQQKIHIQSTFNPYYFGRKDYIVKINHQTSKAKEKVRLNFLSPGEYEFDDISLITVPKKDVLARLKERKENSMKQIQYEGNHFRGVYHAKKDQILCVTIPYSKGWKATVNGNRTKIYKANGMFMGIIMKKGTQSVKLDYETPGLKIGAWISLVAWIGLGIYGLYFEKYRKNLLNQR</sequence>
<dbReference type="AlphaFoldDB" id="A0A173RAZ3"/>
<dbReference type="EMBL" id="CYXY01000002">
    <property type="protein sequence ID" value="CUM75073.1"/>
    <property type="molecule type" value="Genomic_DNA"/>
</dbReference>
<proteinExistence type="predicted"/>
<keyword evidence="1" id="KW-0472">Membrane</keyword>
<organism evidence="2 3">
    <name type="scientific">Anaerostipes hadrus</name>
    <dbReference type="NCBI Taxonomy" id="649756"/>
    <lineage>
        <taxon>Bacteria</taxon>
        <taxon>Bacillati</taxon>
        <taxon>Bacillota</taxon>
        <taxon>Clostridia</taxon>
        <taxon>Lachnospirales</taxon>
        <taxon>Lachnospiraceae</taxon>
        <taxon>Anaerostipes</taxon>
    </lineage>
</organism>
<feature type="transmembrane region" description="Helical" evidence="1">
    <location>
        <begin position="243"/>
        <end position="267"/>
    </location>
</feature>
<feature type="transmembrane region" description="Helical" evidence="1">
    <location>
        <begin position="115"/>
        <end position="134"/>
    </location>
</feature>
<accession>A0A173RAZ3</accession>
<dbReference type="PANTHER" id="PTHR38454">
    <property type="entry name" value="INTEGRAL MEMBRANE PROTEIN-RELATED"/>
    <property type="match status" value="1"/>
</dbReference>
<feature type="transmembrane region" description="Helical" evidence="1">
    <location>
        <begin position="446"/>
        <end position="464"/>
    </location>
</feature>
<dbReference type="RefSeq" id="WP_055072295.1">
    <property type="nucleotide sequence ID" value="NZ_CYXY01000002.1"/>
</dbReference>
<reference evidence="2 3" key="1">
    <citation type="submission" date="2015-09" db="EMBL/GenBank/DDBJ databases">
        <authorList>
            <consortium name="Pathogen Informatics"/>
        </authorList>
    </citation>
    <scope>NUCLEOTIDE SEQUENCE [LARGE SCALE GENOMIC DNA]</scope>
    <source>
        <strain evidence="2 3">2789STDY5834959</strain>
    </source>
</reference>
<name>A0A173RAZ3_ANAHA</name>
<dbReference type="Proteomes" id="UP000095553">
    <property type="component" value="Unassembled WGS sequence"/>
</dbReference>
<feature type="transmembrane region" description="Helical" evidence="1">
    <location>
        <begin position="359"/>
        <end position="376"/>
    </location>
</feature>
<gene>
    <name evidence="2" type="ORF">ERS852571_00376</name>
</gene>
<evidence type="ECO:0000256" key="1">
    <source>
        <dbReference type="SAM" id="Phobius"/>
    </source>
</evidence>